<evidence type="ECO:0000313" key="1">
    <source>
        <dbReference type="EMBL" id="RAW01098.1"/>
    </source>
</evidence>
<keyword evidence="2" id="KW-1185">Reference proteome</keyword>
<gene>
    <name evidence="1" type="ORF">DQQ10_12785</name>
</gene>
<comment type="caution">
    <text evidence="1">The sequence shown here is derived from an EMBL/GenBank/DDBJ whole genome shotgun (WGS) entry which is preliminary data.</text>
</comment>
<name>A0A364Y4K7_9BACT</name>
<dbReference type="AlphaFoldDB" id="A0A364Y4K7"/>
<organism evidence="1 2">
    <name type="scientific">Pseudochryseolinea flava</name>
    <dbReference type="NCBI Taxonomy" id="2059302"/>
    <lineage>
        <taxon>Bacteria</taxon>
        <taxon>Pseudomonadati</taxon>
        <taxon>Bacteroidota</taxon>
        <taxon>Cytophagia</taxon>
        <taxon>Cytophagales</taxon>
        <taxon>Fulvivirgaceae</taxon>
        <taxon>Pseudochryseolinea</taxon>
    </lineage>
</organism>
<dbReference type="EMBL" id="QMFY01000005">
    <property type="protein sequence ID" value="RAW01098.1"/>
    <property type="molecule type" value="Genomic_DNA"/>
</dbReference>
<reference evidence="1 2" key="1">
    <citation type="submission" date="2018-06" db="EMBL/GenBank/DDBJ databases">
        <title>Chryseolinea flavus sp. nov., a member of the phylum Bacteroidetes isolated from soil.</title>
        <authorList>
            <person name="Li Y."/>
            <person name="Wang J."/>
        </authorList>
    </citation>
    <scope>NUCLEOTIDE SEQUENCE [LARGE SCALE GENOMIC DNA]</scope>
    <source>
        <strain evidence="1 2">SDU1-6</strain>
    </source>
</reference>
<dbReference type="RefSeq" id="WP_112747253.1">
    <property type="nucleotide sequence ID" value="NZ_QMFY01000005.1"/>
</dbReference>
<protein>
    <submittedName>
        <fullName evidence="1">Uncharacterized protein</fullName>
    </submittedName>
</protein>
<proteinExistence type="predicted"/>
<sequence>MQISIVDRDKKLLGFLQRIVGDSRLSPHHLALATALCQRWIVNEFHYSYNVSRNMLMKASRIRSQVTYHKVMKDLERYGYLRYNPSYHPKAGSVIILLFDFETVTS</sequence>
<dbReference type="Proteomes" id="UP000251889">
    <property type="component" value="Unassembled WGS sequence"/>
</dbReference>
<accession>A0A364Y4K7</accession>
<dbReference type="OrthoDB" id="1442826at2"/>
<evidence type="ECO:0000313" key="2">
    <source>
        <dbReference type="Proteomes" id="UP000251889"/>
    </source>
</evidence>